<dbReference type="Proteomes" id="UP001320544">
    <property type="component" value="Chromosome"/>
</dbReference>
<evidence type="ECO:0000256" key="6">
    <source>
        <dbReference type="ARBA" id="ARBA00022737"/>
    </source>
</evidence>
<evidence type="ECO:0000256" key="9">
    <source>
        <dbReference type="ARBA" id="ARBA00023014"/>
    </source>
</evidence>
<name>A0ABN6MKS8_9ACTN</name>
<dbReference type="Gene3D" id="3.30.70.20">
    <property type="match status" value="2"/>
</dbReference>
<keyword evidence="8" id="KW-0408">Iron</keyword>
<dbReference type="CDD" id="cd16371">
    <property type="entry name" value="DMSOR_beta_like"/>
    <property type="match status" value="1"/>
</dbReference>
<evidence type="ECO:0000256" key="5">
    <source>
        <dbReference type="ARBA" id="ARBA00022723"/>
    </source>
</evidence>
<feature type="domain" description="4Fe-4S ferredoxin-type" evidence="10">
    <location>
        <begin position="90"/>
        <end position="119"/>
    </location>
</feature>
<dbReference type="InterPro" id="IPR017900">
    <property type="entry name" value="4Fe4S_Fe_S_CS"/>
</dbReference>
<evidence type="ECO:0000256" key="1">
    <source>
        <dbReference type="ARBA" id="ARBA00001966"/>
    </source>
</evidence>
<dbReference type="Pfam" id="PF13247">
    <property type="entry name" value="Fer4_11"/>
    <property type="match status" value="1"/>
</dbReference>
<dbReference type="Pfam" id="PF12800">
    <property type="entry name" value="Fer4_4"/>
    <property type="match status" value="1"/>
</dbReference>
<keyword evidence="4" id="KW-0004">4Fe-4S</keyword>
<dbReference type="NCBIfam" id="TIGR02951">
    <property type="entry name" value="DMSO_dmsB"/>
    <property type="match status" value="1"/>
</dbReference>
<dbReference type="InterPro" id="IPR017896">
    <property type="entry name" value="4Fe4S_Fe-S-bd"/>
</dbReference>
<evidence type="ECO:0000259" key="10">
    <source>
        <dbReference type="PROSITE" id="PS51379"/>
    </source>
</evidence>
<keyword evidence="6" id="KW-0677">Repeat</keyword>
<dbReference type="PANTHER" id="PTHR43177">
    <property type="entry name" value="PROTEIN NRFC"/>
    <property type="match status" value="1"/>
</dbReference>
<evidence type="ECO:0000256" key="2">
    <source>
        <dbReference type="ARBA" id="ARBA00003584"/>
    </source>
</evidence>
<feature type="domain" description="4Fe-4S ferredoxin-type" evidence="10">
    <location>
        <begin position="59"/>
        <end position="89"/>
    </location>
</feature>
<keyword evidence="9" id="KW-0411">Iron-sulfur</keyword>
<dbReference type="PROSITE" id="PS00198">
    <property type="entry name" value="4FE4S_FER_1"/>
    <property type="match status" value="1"/>
</dbReference>
<organism evidence="11 12">
    <name type="scientific">Raoultibacter timonensis</name>
    <dbReference type="NCBI Taxonomy" id="1907662"/>
    <lineage>
        <taxon>Bacteria</taxon>
        <taxon>Bacillati</taxon>
        <taxon>Actinomycetota</taxon>
        <taxon>Coriobacteriia</taxon>
        <taxon>Eggerthellales</taxon>
        <taxon>Eggerthellaceae</taxon>
        <taxon>Raoultibacter</taxon>
    </lineage>
</organism>
<feature type="domain" description="4Fe-4S ferredoxin-type" evidence="10">
    <location>
        <begin position="4"/>
        <end position="32"/>
    </location>
</feature>
<evidence type="ECO:0000256" key="7">
    <source>
        <dbReference type="ARBA" id="ARBA00022982"/>
    </source>
</evidence>
<keyword evidence="3" id="KW-0813">Transport</keyword>
<keyword evidence="5" id="KW-0479">Metal-binding</keyword>
<evidence type="ECO:0000256" key="3">
    <source>
        <dbReference type="ARBA" id="ARBA00022448"/>
    </source>
</evidence>
<dbReference type="PANTHER" id="PTHR43177:SF5">
    <property type="entry name" value="ANAEROBIC DIMETHYL SULFOXIDE REDUCTASE CHAIN B-RELATED"/>
    <property type="match status" value="1"/>
</dbReference>
<evidence type="ECO:0000256" key="8">
    <source>
        <dbReference type="ARBA" id="ARBA00023004"/>
    </source>
</evidence>
<dbReference type="PROSITE" id="PS51379">
    <property type="entry name" value="4FE4S_FER_2"/>
    <property type="match status" value="3"/>
</dbReference>
<evidence type="ECO:0000256" key="4">
    <source>
        <dbReference type="ARBA" id="ARBA00022485"/>
    </source>
</evidence>
<evidence type="ECO:0000313" key="12">
    <source>
        <dbReference type="Proteomes" id="UP001320544"/>
    </source>
</evidence>
<keyword evidence="7" id="KW-0249">Electron transport</keyword>
<dbReference type="InterPro" id="IPR014297">
    <property type="entry name" value="DMSO_DmsB"/>
</dbReference>
<comment type="function">
    <text evidence="2">Electron transfer subunit of the terminal reductase during anaerobic growth on various sulfoxide and N-oxide compounds.</text>
</comment>
<evidence type="ECO:0000313" key="11">
    <source>
        <dbReference type="EMBL" id="BDE97520.1"/>
    </source>
</evidence>
<accession>A0ABN6MKS8</accession>
<sequence length="204" mass="21860">MAQYGFHFNAQRCTGCKTCMLACKDFHDLPSAISFRQVYEYGGGAWSQNDRGLWTQDCFAYYLSVSCNHCSDPACTKVCPTGAMHKGEGGLVSVDRKKCIGCGYCALSCPYRAPKVDRSQGFSVKCDGCASRVLAGEKPVCVEACPLRALDFGEVSDLRGAFGDAADLAPLPPSDATQPNLAITLPRHAARAAEGSIENAREIV</sequence>
<keyword evidence="12" id="KW-1185">Reference proteome</keyword>
<proteinExistence type="predicted"/>
<comment type="cofactor">
    <cofactor evidence="1">
        <name>[4Fe-4S] cluster</name>
        <dbReference type="ChEBI" id="CHEBI:49883"/>
    </cofactor>
</comment>
<dbReference type="SUPFAM" id="SSF54862">
    <property type="entry name" value="4Fe-4S ferredoxins"/>
    <property type="match status" value="1"/>
</dbReference>
<protein>
    <submittedName>
        <fullName evidence="11">Anaerobic dimethyl sulfoxide reductase chain B</fullName>
    </submittedName>
</protein>
<dbReference type="EMBL" id="AP025564">
    <property type="protein sequence ID" value="BDE97520.1"/>
    <property type="molecule type" value="Genomic_DNA"/>
</dbReference>
<reference evidence="11 12" key="1">
    <citation type="submission" date="2022-01" db="EMBL/GenBank/DDBJ databases">
        <title>Novel bile acid biosynthetic pathways are enriched in the microbiome of centenarians.</title>
        <authorList>
            <person name="Sato Y."/>
            <person name="Atarashi K."/>
            <person name="Plichta R.D."/>
            <person name="Arai Y."/>
            <person name="Sasajima S."/>
            <person name="Kearney M.S."/>
            <person name="Suda W."/>
            <person name="Takeshita K."/>
            <person name="Sasaki T."/>
            <person name="Okamoto S."/>
            <person name="Skelly N.A."/>
            <person name="Okamura Y."/>
            <person name="Vlamakis H."/>
            <person name="Li Y."/>
            <person name="Tanoue T."/>
            <person name="Takei H."/>
            <person name="Nittono H."/>
            <person name="Narushima S."/>
            <person name="Irie J."/>
            <person name="Itoh H."/>
            <person name="Moriya K."/>
            <person name="Sugiura Y."/>
            <person name="Suematsu M."/>
            <person name="Moritoki N."/>
            <person name="Shibata S."/>
            <person name="Littman R.D."/>
            <person name="Fischbach A.M."/>
            <person name="Uwamino Y."/>
            <person name="Inoue T."/>
            <person name="Honda A."/>
            <person name="Hattori M."/>
            <person name="Murai T."/>
            <person name="Xavier J.R."/>
            <person name="Hirose N."/>
            <person name="Honda K."/>
        </authorList>
    </citation>
    <scope>NUCLEOTIDE SEQUENCE [LARGE SCALE GENOMIC DNA]</scope>
    <source>
        <strain evidence="11 12">CE91-St30</strain>
    </source>
</reference>
<dbReference type="InterPro" id="IPR050954">
    <property type="entry name" value="ET_IronSulfur_Cluster-Binding"/>
</dbReference>
<gene>
    <name evidence="11" type="primary">dmsB_3</name>
    <name evidence="11" type="ORF">CE91St30_28530</name>
</gene>
<dbReference type="RefSeq" id="WP_244386841.1">
    <property type="nucleotide sequence ID" value="NZ_AP025564.1"/>
</dbReference>